<dbReference type="EMBL" id="JTJC03000017">
    <property type="protein sequence ID" value="NHC38194.1"/>
    <property type="molecule type" value="Genomic_DNA"/>
</dbReference>
<dbReference type="InterPro" id="IPR000361">
    <property type="entry name" value="ATAP_core_dom"/>
</dbReference>
<dbReference type="Pfam" id="PF01521">
    <property type="entry name" value="Fe-S_biosyn"/>
    <property type="match status" value="1"/>
</dbReference>
<dbReference type="GO" id="GO:0005506">
    <property type="term" value="F:iron ion binding"/>
    <property type="evidence" value="ECO:0007669"/>
    <property type="project" value="TreeGrafter"/>
</dbReference>
<sequence length="113" mass="12345">MIQISPSAAKEIQRLRSKQSNTDAFFRLRVQAGGCSGLFYDLRFDEATEQGDCILDCNGIVVAIDADSLNYIQNLKLDYSEDLMGGGFRFSNSQAIATCGCGNSFNVGVRSEE</sequence>
<gene>
    <name evidence="2" type="ORF">QH73_0026835</name>
</gene>
<name>A0A9X5EEV0_9CYAN</name>
<dbReference type="Proteomes" id="UP000031532">
    <property type="component" value="Unassembled WGS sequence"/>
</dbReference>
<organism evidence="2 3">
    <name type="scientific">Scytonema millei VB511283</name>
    <dbReference type="NCBI Taxonomy" id="1245923"/>
    <lineage>
        <taxon>Bacteria</taxon>
        <taxon>Bacillati</taxon>
        <taxon>Cyanobacteriota</taxon>
        <taxon>Cyanophyceae</taxon>
        <taxon>Nostocales</taxon>
        <taxon>Scytonemataceae</taxon>
        <taxon>Scytonema</taxon>
    </lineage>
</organism>
<proteinExistence type="predicted"/>
<dbReference type="NCBIfam" id="TIGR00049">
    <property type="entry name" value="iron-sulfur cluster assembly accessory protein"/>
    <property type="match status" value="1"/>
</dbReference>
<protein>
    <submittedName>
        <fullName evidence="2">Iron-sulfur cluster assembly accessory protein</fullName>
    </submittedName>
</protein>
<keyword evidence="3" id="KW-1185">Reference proteome</keyword>
<dbReference type="InterPro" id="IPR035903">
    <property type="entry name" value="HesB-like_dom_sf"/>
</dbReference>
<dbReference type="PANTHER" id="PTHR43011:SF1">
    <property type="entry name" value="IRON-SULFUR CLUSTER ASSEMBLY 2 HOMOLOG, MITOCHONDRIAL"/>
    <property type="match status" value="1"/>
</dbReference>
<evidence type="ECO:0000259" key="1">
    <source>
        <dbReference type="Pfam" id="PF01521"/>
    </source>
</evidence>
<accession>A0A9X5EEV0</accession>
<dbReference type="InterPro" id="IPR016092">
    <property type="entry name" value="ATAP"/>
</dbReference>
<feature type="domain" description="Core" evidence="1">
    <location>
        <begin position="2"/>
        <end position="103"/>
    </location>
</feature>
<dbReference type="RefSeq" id="WP_039713677.1">
    <property type="nucleotide sequence ID" value="NZ_JTJC03000017.1"/>
</dbReference>
<dbReference type="Gene3D" id="2.60.300.12">
    <property type="entry name" value="HesB-like domain"/>
    <property type="match status" value="1"/>
</dbReference>
<dbReference type="GO" id="GO:0051539">
    <property type="term" value="F:4 iron, 4 sulfur cluster binding"/>
    <property type="evidence" value="ECO:0007669"/>
    <property type="project" value="TreeGrafter"/>
</dbReference>
<dbReference type="GO" id="GO:0016226">
    <property type="term" value="P:iron-sulfur cluster assembly"/>
    <property type="evidence" value="ECO:0007669"/>
    <property type="project" value="InterPro"/>
</dbReference>
<evidence type="ECO:0000313" key="2">
    <source>
        <dbReference type="EMBL" id="NHC38194.1"/>
    </source>
</evidence>
<dbReference type="AlphaFoldDB" id="A0A9X5EEV0"/>
<comment type="caution">
    <text evidence="2">The sequence shown here is derived from an EMBL/GenBank/DDBJ whole genome shotgun (WGS) entry which is preliminary data.</text>
</comment>
<dbReference type="PANTHER" id="PTHR43011">
    <property type="entry name" value="IRON-SULFUR CLUSTER ASSEMBLY 2 HOMOLOG, MITOCHONDRIAL"/>
    <property type="match status" value="1"/>
</dbReference>
<reference evidence="2 3" key="1">
    <citation type="journal article" date="2015" name="Genome Announc.">
        <title>Draft Genome Sequence of the Terrestrial Cyanobacterium Scytonema millei VB511283, Isolated from Eastern India.</title>
        <authorList>
            <person name="Sen D."/>
            <person name="Chandrababunaidu M.M."/>
            <person name="Singh D."/>
            <person name="Sanghi N."/>
            <person name="Ghorai A."/>
            <person name="Mishra G.P."/>
            <person name="Madduluri M."/>
            <person name="Adhikary S.P."/>
            <person name="Tripathy S."/>
        </authorList>
    </citation>
    <scope>NUCLEOTIDE SEQUENCE [LARGE SCALE GENOMIC DNA]</scope>
    <source>
        <strain evidence="2 3">VB511283</strain>
    </source>
</reference>
<dbReference type="OrthoDB" id="9801228at2"/>
<dbReference type="SUPFAM" id="SSF89360">
    <property type="entry name" value="HesB-like domain"/>
    <property type="match status" value="1"/>
</dbReference>
<evidence type="ECO:0000313" key="3">
    <source>
        <dbReference type="Proteomes" id="UP000031532"/>
    </source>
</evidence>
<dbReference type="GO" id="GO:0051537">
    <property type="term" value="F:2 iron, 2 sulfur cluster binding"/>
    <property type="evidence" value="ECO:0007669"/>
    <property type="project" value="UniProtKB-ARBA"/>
</dbReference>